<keyword evidence="2" id="KW-0964">Secreted</keyword>
<dbReference type="Proteomes" id="UP001500218">
    <property type="component" value="Unassembled WGS sequence"/>
</dbReference>
<dbReference type="InterPro" id="IPR011049">
    <property type="entry name" value="Serralysin-like_metalloprot_C"/>
</dbReference>
<evidence type="ECO:0000256" key="3">
    <source>
        <dbReference type="SAM" id="SignalP"/>
    </source>
</evidence>
<reference evidence="4 5" key="1">
    <citation type="journal article" date="2019" name="Int. J. Syst. Evol. Microbiol.">
        <title>The Global Catalogue of Microorganisms (GCM) 10K type strain sequencing project: providing services to taxonomists for standard genome sequencing and annotation.</title>
        <authorList>
            <consortium name="The Broad Institute Genomics Platform"/>
            <consortium name="The Broad Institute Genome Sequencing Center for Infectious Disease"/>
            <person name="Wu L."/>
            <person name="Ma J."/>
        </authorList>
    </citation>
    <scope>NUCLEOTIDE SEQUENCE [LARGE SCALE GENOMIC DNA]</scope>
    <source>
        <strain evidence="4 5">JCM 13250</strain>
    </source>
</reference>
<evidence type="ECO:0000313" key="5">
    <source>
        <dbReference type="Proteomes" id="UP001500218"/>
    </source>
</evidence>
<organism evidence="4 5">
    <name type="scientific">Luedemannella flava</name>
    <dbReference type="NCBI Taxonomy" id="349316"/>
    <lineage>
        <taxon>Bacteria</taxon>
        <taxon>Bacillati</taxon>
        <taxon>Actinomycetota</taxon>
        <taxon>Actinomycetes</taxon>
        <taxon>Micromonosporales</taxon>
        <taxon>Micromonosporaceae</taxon>
        <taxon>Luedemannella</taxon>
    </lineage>
</organism>
<dbReference type="PRINTS" id="PR00313">
    <property type="entry name" value="CABNDNGRPT"/>
</dbReference>
<comment type="caution">
    <text evidence="4">The sequence shown here is derived from an EMBL/GenBank/DDBJ whole genome shotgun (WGS) entry which is preliminary data.</text>
</comment>
<feature type="signal peptide" evidence="3">
    <location>
        <begin position="1"/>
        <end position="24"/>
    </location>
</feature>
<accession>A0ABN2MFB2</accession>
<dbReference type="RefSeq" id="WP_344137469.1">
    <property type="nucleotide sequence ID" value="NZ_BAAALT010000210.1"/>
</dbReference>
<feature type="chain" id="PRO_5046060028" description="Calcium-binding protein" evidence="3">
    <location>
        <begin position="25"/>
        <end position="302"/>
    </location>
</feature>
<proteinExistence type="predicted"/>
<dbReference type="PANTHER" id="PTHR38340">
    <property type="entry name" value="S-LAYER PROTEIN"/>
    <property type="match status" value="1"/>
</dbReference>
<dbReference type="InterPro" id="IPR001343">
    <property type="entry name" value="Hemolysn_Ca-bd"/>
</dbReference>
<name>A0ABN2MFB2_9ACTN</name>
<dbReference type="InterPro" id="IPR050557">
    <property type="entry name" value="RTX_toxin/Mannuronan_C5-epim"/>
</dbReference>
<dbReference type="PROSITE" id="PS00330">
    <property type="entry name" value="HEMOLYSIN_CALCIUM"/>
    <property type="match status" value="3"/>
</dbReference>
<gene>
    <name evidence="4" type="ORF">GCM10009682_50740</name>
</gene>
<keyword evidence="3" id="KW-0732">Signal</keyword>
<protein>
    <recommendedName>
        <fullName evidence="6">Calcium-binding protein</fullName>
    </recommendedName>
</protein>
<evidence type="ECO:0008006" key="6">
    <source>
        <dbReference type="Google" id="ProtNLM"/>
    </source>
</evidence>
<dbReference type="Pfam" id="PF00353">
    <property type="entry name" value="HemolysinCabind"/>
    <property type="match status" value="2"/>
</dbReference>
<sequence>MRRLLSVLTGVVVGVVVTATPAWAEPDPTPNHVWTSGGNVIYEAGLSRVNQVVVSAPATNKVAFTDISGIIVGQGCVQGATSHEAVCTVTANSSFQLDIHLGSKNDTLEIVSSLSYAFTNVYAGAGSDTVNFGALSSKFGQADGGPGNDTLTAPSTSNVVLLSLDGQDGADTMCGGRGALAQYTSRTAAVNVSLDGTANDGETGEGDNVCATIGGVNASPYADVLSTGTAAARLYGNGGDDRLYGNWGNDKLDGGAGADRLYGGSGDDDLTGGAGADLLDGGLGYADFCHEDALDTVTNCEL</sequence>
<dbReference type="PANTHER" id="PTHR38340:SF1">
    <property type="entry name" value="S-LAYER PROTEIN"/>
    <property type="match status" value="1"/>
</dbReference>
<comment type="subcellular location">
    <subcellularLocation>
        <location evidence="1">Secreted</location>
    </subcellularLocation>
</comment>
<dbReference type="InterPro" id="IPR018511">
    <property type="entry name" value="Hemolysin-typ_Ca-bd_CS"/>
</dbReference>
<evidence type="ECO:0000256" key="2">
    <source>
        <dbReference type="ARBA" id="ARBA00022525"/>
    </source>
</evidence>
<dbReference type="EMBL" id="BAAALT010000210">
    <property type="protein sequence ID" value="GAA1824374.1"/>
    <property type="molecule type" value="Genomic_DNA"/>
</dbReference>
<evidence type="ECO:0000313" key="4">
    <source>
        <dbReference type="EMBL" id="GAA1824374.1"/>
    </source>
</evidence>
<evidence type="ECO:0000256" key="1">
    <source>
        <dbReference type="ARBA" id="ARBA00004613"/>
    </source>
</evidence>
<keyword evidence="5" id="KW-1185">Reference proteome</keyword>
<dbReference type="Gene3D" id="2.150.10.10">
    <property type="entry name" value="Serralysin-like metalloprotease, C-terminal"/>
    <property type="match status" value="2"/>
</dbReference>
<dbReference type="SUPFAM" id="SSF51120">
    <property type="entry name" value="beta-Roll"/>
    <property type="match status" value="1"/>
</dbReference>